<dbReference type="Proteomes" id="UP000187209">
    <property type="component" value="Unassembled WGS sequence"/>
</dbReference>
<keyword evidence="7" id="KW-0807">Transducer</keyword>
<evidence type="ECO:0000256" key="6">
    <source>
        <dbReference type="ARBA" id="ARBA00023170"/>
    </source>
</evidence>
<feature type="domain" description="G-protein coupled receptors family 2 profile 2" evidence="9">
    <location>
        <begin position="12"/>
        <end position="261"/>
    </location>
</feature>
<keyword evidence="6" id="KW-0675">Receptor</keyword>
<evidence type="ECO:0000256" key="1">
    <source>
        <dbReference type="ARBA" id="ARBA00004141"/>
    </source>
</evidence>
<dbReference type="InterPro" id="IPR022340">
    <property type="entry name" value="GPCR_GCR1_put"/>
</dbReference>
<dbReference type="PANTHER" id="PTHR23112">
    <property type="entry name" value="G PROTEIN-COUPLED RECEPTOR 157-RELATED"/>
    <property type="match status" value="1"/>
</dbReference>
<evidence type="ECO:0000259" key="9">
    <source>
        <dbReference type="PROSITE" id="PS50261"/>
    </source>
</evidence>
<keyword evidence="5 8" id="KW-0472">Membrane</keyword>
<keyword evidence="2 8" id="KW-0812">Transmembrane</keyword>
<dbReference type="InterPro" id="IPR022343">
    <property type="entry name" value="GCR1-cAMP_receptor"/>
</dbReference>
<dbReference type="EMBL" id="MPUH01001365">
    <property type="protein sequence ID" value="OMJ68216.1"/>
    <property type="molecule type" value="Genomic_DNA"/>
</dbReference>
<evidence type="ECO:0000256" key="4">
    <source>
        <dbReference type="ARBA" id="ARBA00023040"/>
    </source>
</evidence>
<feature type="transmembrane region" description="Helical" evidence="8">
    <location>
        <begin position="118"/>
        <end position="137"/>
    </location>
</feature>
<keyword evidence="3 8" id="KW-1133">Transmembrane helix</keyword>
<gene>
    <name evidence="10" type="ORF">SteCoe_34399</name>
</gene>
<sequence>MANYSSEQLETIRLANLLVASLSVCGSFFMILLYFCAKELRVHAFKLVMLLALGDFLCNCCIILSNSFNSIPNTICSIQGFIMDSSHLSVFTWCLAISFNLYQIFVKSNESIEKYFKYWFILAYIFLPTLQTIPFITNSYEYVGSLCTLKQDFYGNLWRLVLVYIPIWVHILFTSYFYISLYGKIKIIQKKSFGMEMQLDNLVAKTMKFPLILIFTQLPLSVLRLIQFAFDGFSIFELELIAMILLDLQGLLNAIAYGWNGNVKSFIYRSLQKNDIKNDSYLSLRKVSP</sequence>
<dbReference type="PRINTS" id="PR02000">
    <property type="entry name" value="GCR1PLANT"/>
</dbReference>
<keyword evidence="11" id="KW-1185">Reference proteome</keyword>
<evidence type="ECO:0000256" key="8">
    <source>
        <dbReference type="SAM" id="Phobius"/>
    </source>
</evidence>
<dbReference type="PRINTS" id="PR02001">
    <property type="entry name" value="GCR1CAMPR"/>
</dbReference>
<dbReference type="SUPFAM" id="SSF81321">
    <property type="entry name" value="Family A G protein-coupled receptor-like"/>
    <property type="match status" value="1"/>
</dbReference>
<feature type="transmembrane region" description="Helical" evidence="8">
    <location>
        <begin position="88"/>
        <end position="106"/>
    </location>
</feature>
<evidence type="ECO:0000256" key="5">
    <source>
        <dbReference type="ARBA" id="ARBA00023136"/>
    </source>
</evidence>
<evidence type="ECO:0000313" key="11">
    <source>
        <dbReference type="Proteomes" id="UP000187209"/>
    </source>
</evidence>
<dbReference type="PROSITE" id="PS50261">
    <property type="entry name" value="G_PROTEIN_RECEP_F2_4"/>
    <property type="match status" value="1"/>
</dbReference>
<dbReference type="InterPro" id="IPR017981">
    <property type="entry name" value="GPCR_2-like_7TM"/>
</dbReference>
<comment type="subcellular location">
    <subcellularLocation>
        <location evidence="1">Membrane</location>
        <topology evidence="1">Multi-pass membrane protein</topology>
    </subcellularLocation>
</comment>
<feature type="transmembrane region" description="Helical" evidence="8">
    <location>
        <begin position="12"/>
        <end position="35"/>
    </location>
</feature>
<evidence type="ECO:0000313" key="10">
    <source>
        <dbReference type="EMBL" id="OMJ68216.1"/>
    </source>
</evidence>
<dbReference type="Gene3D" id="1.20.1070.10">
    <property type="entry name" value="Rhodopsin 7-helix transmembrane proteins"/>
    <property type="match status" value="1"/>
</dbReference>
<feature type="transmembrane region" description="Helical" evidence="8">
    <location>
        <begin position="157"/>
        <end position="181"/>
    </location>
</feature>
<dbReference type="OrthoDB" id="299724at2759"/>
<reference evidence="10 11" key="1">
    <citation type="submission" date="2016-11" db="EMBL/GenBank/DDBJ databases">
        <title>The macronuclear genome of Stentor coeruleus: a giant cell with tiny introns.</title>
        <authorList>
            <person name="Slabodnick M."/>
            <person name="Ruby J.G."/>
            <person name="Reiff S.B."/>
            <person name="Swart E.C."/>
            <person name="Gosai S."/>
            <person name="Prabakaran S."/>
            <person name="Witkowska E."/>
            <person name="Larue G.E."/>
            <person name="Fisher S."/>
            <person name="Freeman R.M."/>
            <person name="Gunawardena J."/>
            <person name="Chu W."/>
            <person name="Stover N.A."/>
            <person name="Gregory B.D."/>
            <person name="Nowacki M."/>
            <person name="Derisi J."/>
            <person name="Roy S.W."/>
            <person name="Marshall W.F."/>
            <person name="Sood P."/>
        </authorList>
    </citation>
    <scope>NUCLEOTIDE SEQUENCE [LARGE SCALE GENOMIC DNA]</scope>
    <source>
        <strain evidence="10">WM001</strain>
    </source>
</reference>
<feature type="transmembrane region" description="Helical" evidence="8">
    <location>
        <begin position="47"/>
        <end position="68"/>
    </location>
</feature>
<dbReference type="Pfam" id="PF05462">
    <property type="entry name" value="Dicty_CAR"/>
    <property type="match status" value="1"/>
</dbReference>
<feature type="transmembrane region" description="Helical" evidence="8">
    <location>
        <begin position="202"/>
        <end position="220"/>
    </location>
</feature>
<proteinExistence type="predicted"/>
<accession>A0A1R2AUM1</accession>
<dbReference type="GO" id="GO:0004930">
    <property type="term" value="F:G protein-coupled receptor activity"/>
    <property type="evidence" value="ECO:0007669"/>
    <property type="project" value="UniProtKB-KW"/>
</dbReference>
<dbReference type="PANTHER" id="PTHR23112:SF0">
    <property type="entry name" value="TRANSMEMBRANE PROTEIN 116"/>
    <property type="match status" value="1"/>
</dbReference>
<organism evidence="10 11">
    <name type="scientific">Stentor coeruleus</name>
    <dbReference type="NCBI Taxonomy" id="5963"/>
    <lineage>
        <taxon>Eukaryota</taxon>
        <taxon>Sar</taxon>
        <taxon>Alveolata</taxon>
        <taxon>Ciliophora</taxon>
        <taxon>Postciliodesmatophora</taxon>
        <taxon>Heterotrichea</taxon>
        <taxon>Heterotrichida</taxon>
        <taxon>Stentoridae</taxon>
        <taxon>Stentor</taxon>
    </lineage>
</organism>
<evidence type="ECO:0000256" key="2">
    <source>
        <dbReference type="ARBA" id="ARBA00022692"/>
    </source>
</evidence>
<evidence type="ECO:0000256" key="3">
    <source>
        <dbReference type="ARBA" id="ARBA00022989"/>
    </source>
</evidence>
<keyword evidence="4" id="KW-0297">G-protein coupled receptor</keyword>
<dbReference type="AlphaFoldDB" id="A0A1R2AUM1"/>
<dbReference type="GO" id="GO:0007166">
    <property type="term" value="P:cell surface receptor signaling pathway"/>
    <property type="evidence" value="ECO:0007669"/>
    <property type="project" value="InterPro"/>
</dbReference>
<evidence type="ECO:0000256" key="7">
    <source>
        <dbReference type="ARBA" id="ARBA00023224"/>
    </source>
</evidence>
<comment type="caution">
    <text evidence="10">The sequence shown here is derived from an EMBL/GenBank/DDBJ whole genome shotgun (WGS) entry which is preliminary data.</text>
</comment>
<dbReference type="GO" id="GO:0005886">
    <property type="term" value="C:plasma membrane"/>
    <property type="evidence" value="ECO:0007669"/>
    <property type="project" value="TreeGrafter"/>
</dbReference>
<feature type="transmembrane region" description="Helical" evidence="8">
    <location>
        <begin position="240"/>
        <end position="259"/>
    </location>
</feature>
<protein>
    <recommendedName>
        <fullName evidence="9">G-protein coupled receptors family 2 profile 2 domain-containing protein</fullName>
    </recommendedName>
</protein>
<name>A0A1R2AUM1_9CILI</name>
<dbReference type="GO" id="GO:0007189">
    <property type="term" value="P:adenylate cyclase-activating G protein-coupled receptor signaling pathway"/>
    <property type="evidence" value="ECO:0007669"/>
    <property type="project" value="TreeGrafter"/>
</dbReference>